<feature type="region of interest" description="Disordered" evidence="5">
    <location>
        <begin position="190"/>
        <end position="224"/>
    </location>
</feature>
<dbReference type="InterPro" id="IPR000832">
    <property type="entry name" value="GPCR_2_secretin-like"/>
</dbReference>
<reference evidence="8" key="1">
    <citation type="journal article" date="2011" name="Nature">
        <title>A high-resolution map of human evolutionary constraint using 29 mammals.</title>
        <authorList>
            <person name="Lindblad-Toh K."/>
            <person name="Garber M."/>
            <person name="Zuk O."/>
            <person name="Lin M.F."/>
            <person name="Parker B.J."/>
            <person name="Washietl S."/>
            <person name="Kheradpour P."/>
            <person name="Ernst J."/>
            <person name="Jordan G."/>
            <person name="Mauceli E."/>
            <person name="Ward L.D."/>
            <person name="Lowe C.B."/>
            <person name="Holloway A.K."/>
            <person name="Clamp M."/>
            <person name="Gnerre S."/>
            <person name="Alfoldi J."/>
            <person name="Beal K."/>
            <person name="Chang J."/>
            <person name="Clawson H."/>
            <person name="Cuff J."/>
            <person name="Di Palma F."/>
            <person name="Fitzgerald S."/>
            <person name="Flicek P."/>
            <person name="Guttman M."/>
            <person name="Hubisz M.J."/>
            <person name="Jaffe D.B."/>
            <person name="Jungreis I."/>
            <person name="Kent W.J."/>
            <person name="Kostka D."/>
            <person name="Lara M."/>
            <person name="Martins A.L."/>
            <person name="Massingham T."/>
            <person name="Moltke I."/>
            <person name="Raney B.J."/>
            <person name="Rasmussen M.D."/>
            <person name="Robinson J."/>
            <person name="Stark A."/>
            <person name="Vilella A.J."/>
            <person name="Wen J."/>
            <person name="Xie X."/>
            <person name="Zody M.C."/>
            <person name="Baldwin J."/>
            <person name="Bloom T."/>
            <person name="Chin C.W."/>
            <person name="Heiman D."/>
            <person name="Nicol R."/>
            <person name="Nusbaum C."/>
            <person name="Young S."/>
            <person name="Wilkinson J."/>
            <person name="Worley K.C."/>
            <person name="Kovar C.L."/>
            <person name="Muzny D.M."/>
            <person name="Gibbs R.A."/>
            <person name="Cree A."/>
            <person name="Dihn H.H."/>
            <person name="Fowler G."/>
            <person name="Jhangiani S."/>
            <person name="Joshi V."/>
            <person name="Lee S."/>
            <person name="Lewis L.R."/>
            <person name="Nazareth L.V."/>
            <person name="Okwuonu G."/>
            <person name="Santibanez J."/>
            <person name="Warren W.C."/>
            <person name="Mardis E.R."/>
            <person name="Weinstock G.M."/>
            <person name="Wilson R.K."/>
            <person name="Delehaunty K."/>
            <person name="Dooling D."/>
            <person name="Fronik C."/>
            <person name="Fulton L."/>
            <person name="Fulton B."/>
            <person name="Graves T."/>
            <person name="Minx P."/>
            <person name="Sodergren E."/>
            <person name="Birney E."/>
            <person name="Margulies E.H."/>
            <person name="Herrero J."/>
            <person name="Green E.D."/>
            <person name="Haussler D."/>
            <person name="Siepel A."/>
            <person name="Goldman N."/>
            <person name="Pollard K.S."/>
            <person name="Pedersen J.S."/>
            <person name="Lander E.S."/>
            <person name="Kellis M."/>
        </authorList>
    </citation>
    <scope>NUCLEOTIDE SEQUENCE [LARGE SCALE GENOMIC DNA]</scope>
    <source>
        <strain evidence="8">2N</strain>
    </source>
</reference>
<feature type="region of interest" description="Disordered" evidence="5">
    <location>
        <begin position="244"/>
        <end position="263"/>
    </location>
</feature>
<dbReference type="GO" id="GO:0016020">
    <property type="term" value="C:membrane"/>
    <property type="evidence" value="ECO:0007669"/>
    <property type="project" value="InterPro"/>
</dbReference>
<dbReference type="PANTHER" id="PTHR46682:SF1">
    <property type="entry name" value="ADHESION G-PROTEIN COUPLED RECEPTOR V1"/>
    <property type="match status" value="1"/>
</dbReference>
<dbReference type="GO" id="GO:0007601">
    <property type="term" value="P:visual perception"/>
    <property type="evidence" value="ECO:0007669"/>
    <property type="project" value="TreeGrafter"/>
</dbReference>
<keyword evidence="4 6" id="KW-0472">Membrane</keyword>
<dbReference type="GO" id="GO:0010855">
    <property type="term" value="F:adenylate cyclase inhibitor activity"/>
    <property type="evidence" value="ECO:0007669"/>
    <property type="project" value="TreeGrafter"/>
</dbReference>
<evidence type="ECO:0000313" key="8">
    <source>
        <dbReference type="Proteomes" id="UP000005447"/>
    </source>
</evidence>
<dbReference type="EMBL" id="AAKN02002450">
    <property type="status" value="NOT_ANNOTATED_CDS"/>
    <property type="molecule type" value="Genomic_DNA"/>
</dbReference>
<dbReference type="GO" id="GO:0004930">
    <property type="term" value="F:G protein-coupled receptor activity"/>
    <property type="evidence" value="ECO:0007669"/>
    <property type="project" value="InterPro"/>
</dbReference>
<keyword evidence="2 6" id="KW-0812">Transmembrane</keyword>
<dbReference type="Bgee" id="ENSCPOG00000030916">
    <property type="expression patterns" value="Expressed in frontal cortex and 13 other cell types or tissues"/>
</dbReference>
<dbReference type="EMBL" id="AAKN02002452">
    <property type="status" value="NOT_ANNOTATED_CDS"/>
    <property type="molecule type" value="Genomic_DNA"/>
</dbReference>
<name>A0A286XP20_CAVPO</name>
<feature type="transmembrane region" description="Helical" evidence="6">
    <location>
        <begin position="24"/>
        <end position="45"/>
    </location>
</feature>
<sequence>MLVQAVNFWYVLVMNDEHAERRHLLLLLLGWGLPALAVIVLIVVLRGVHHQSMPQIYGLVHGDLCCIPNVYAALFSAGLAPLACLVVIFVVFVHAYQVKLQWAAYDDVFRGRTNATGLYVFVVYFVLHNQTCCPMKASYTVEVNGHPGPGSAFFTPGSGMPAMGEEVSKSTQNLIGAMEEVPPDWERVSFQQTSQASPDLKSGSQNGATFPSPGGFSQGSLTADEESQEFDDLIFALKTGAGLSVSDTESGQGSQEGGALSDSQIVELRRIPIADTHL</sequence>
<evidence type="ECO:0000256" key="1">
    <source>
        <dbReference type="ARBA" id="ARBA00004141"/>
    </source>
</evidence>
<dbReference type="GO" id="GO:0071277">
    <property type="term" value="P:cellular response to calcium ion"/>
    <property type="evidence" value="ECO:0007669"/>
    <property type="project" value="TreeGrafter"/>
</dbReference>
<dbReference type="GeneTree" id="ENSGT00940000154880"/>
<organism evidence="7 8">
    <name type="scientific">Cavia porcellus</name>
    <name type="common">Guinea pig</name>
    <dbReference type="NCBI Taxonomy" id="10141"/>
    <lineage>
        <taxon>Eukaryota</taxon>
        <taxon>Metazoa</taxon>
        <taxon>Chordata</taxon>
        <taxon>Craniata</taxon>
        <taxon>Vertebrata</taxon>
        <taxon>Euteleostomi</taxon>
        <taxon>Mammalia</taxon>
        <taxon>Eutheria</taxon>
        <taxon>Euarchontoglires</taxon>
        <taxon>Glires</taxon>
        <taxon>Rodentia</taxon>
        <taxon>Hystricomorpha</taxon>
        <taxon>Caviidae</taxon>
        <taxon>Cavia</taxon>
    </lineage>
</organism>
<feature type="compositionally biased region" description="Polar residues" evidence="5">
    <location>
        <begin position="190"/>
        <end position="209"/>
    </location>
</feature>
<proteinExistence type="predicted"/>
<dbReference type="GO" id="GO:0007605">
    <property type="term" value="P:sensory perception of sound"/>
    <property type="evidence" value="ECO:0007669"/>
    <property type="project" value="TreeGrafter"/>
</dbReference>
<dbReference type="GO" id="GO:0032420">
    <property type="term" value="C:stereocilium"/>
    <property type="evidence" value="ECO:0007669"/>
    <property type="project" value="TreeGrafter"/>
</dbReference>
<feature type="transmembrane region" description="Helical" evidence="6">
    <location>
        <begin position="108"/>
        <end position="127"/>
    </location>
</feature>
<comment type="subcellular location">
    <subcellularLocation>
        <location evidence="1">Membrane</location>
        <topology evidence="1">Multi-pass membrane protein</topology>
    </subcellularLocation>
</comment>
<dbReference type="AlphaFoldDB" id="A0A286XP20"/>
<evidence type="ECO:0008006" key="9">
    <source>
        <dbReference type="Google" id="ProtNLM"/>
    </source>
</evidence>
<dbReference type="InterPro" id="IPR026919">
    <property type="entry name" value="ADGRV1"/>
</dbReference>
<dbReference type="OMA" id="GVHHQSM"/>
<dbReference type="Pfam" id="PF00002">
    <property type="entry name" value="7tm_2"/>
    <property type="match status" value="1"/>
</dbReference>
<dbReference type="GO" id="GO:0005737">
    <property type="term" value="C:cytoplasm"/>
    <property type="evidence" value="ECO:0007669"/>
    <property type="project" value="TreeGrafter"/>
</dbReference>
<dbReference type="InParanoid" id="A0A286XP20"/>
<dbReference type="EMBL" id="AAKN02002451">
    <property type="status" value="NOT_ANNOTATED_CDS"/>
    <property type="molecule type" value="Genomic_DNA"/>
</dbReference>
<dbReference type="GO" id="GO:0001965">
    <property type="term" value="F:G-protein alpha-subunit binding"/>
    <property type="evidence" value="ECO:0007669"/>
    <property type="project" value="TreeGrafter"/>
</dbReference>
<evidence type="ECO:0000256" key="6">
    <source>
        <dbReference type="SAM" id="Phobius"/>
    </source>
</evidence>
<dbReference type="Ensembl" id="ENSCPOT00000030986.1">
    <property type="protein sequence ID" value="ENSCPOP00000027148.1"/>
    <property type="gene ID" value="ENSCPOG00000030916.1"/>
</dbReference>
<accession>A0A286XP20</accession>
<dbReference type="STRING" id="10141.ENSCPOP00000027148"/>
<reference evidence="7" key="3">
    <citation type="submission" date="2025-09" db="UniProtKB">
        <authorList>
            <consortium name="Ensembl"/>
        </authorList>
    </citation>
    <scope>IDENTIFICATION</scope>
    <source>
        <strain evidence="7">2N</strain>
    </source>
</reference>
<feature type="transmembrane region" description="Helical" evidence="6">
    <location>
        <begin position="70"/>
        <end position="96"/>
    </location>
</feature>
<evidence type="ECO:0000256" key="5">
    <source>
        <dbReference type="SAM" id="MobiDB-lite"/>
    </source>
</evidence>
<keyword evidence="3 6" id="KW-1133">Transmembrane helix</keyword>
<evidence type="ECO:0000256" key="3">
    <source>
        <dbReference type="ARBA" id="ARBA00022989"/>
    </source>
</evidence>
<dbReference type="VEuPathDB" id="HostDB:ENSCPOG00000030916"/>
<dbReference type="Gene3D" id="1.20.1070.10">
    <property type="entry name" value="Rhodopsin 7-helix transmembrane proteins"/>
    <property type="match status" value="1"/>
</dbReference>
<dbReference type="EMBL" id="AAKN02002453">
    <property type="status" value="NOT_ANNOTATED_CDS"/>
    <property type="molecule type" value="Genomic_DNA"/>
</dbReference>
<evidence type="ECO:0000256" key="4">
    <source>
        <dbReference type="ARBA" id="ARBA00023136"/>
    </source>
</evidence>
<reference evidence="7" key="2">
    <citation type="submission" date="2025-08" db="UniProtKB">
        <authorList>
            <consortium name="Ensembl"/>
        </authorList>
    </citation>
    <scope>IDENTIFICATION</scope>
    <source>
        <strain evidence="7">2N</strain>
    </source>
</reference>
<dbReference type="PANTHER" id="PTHR46682">
    <property type="entry name" value="ADHESION G-PROTEIN COUPLED RECEPTOR V1"/>
    <property type="match status" value="1"/>
</dbReference>
<evidence type="ECO:0000313" key="7">
    <source>
        <dbReference type="Ensembl" id="ENSCPOP00000027148.1"/>
    </source>
</evidence>
<dbReference type="Proteomes" id="UP000005447">
    <property type="component" value="Unassembled WGS sequence"/>
</dbReference>
<keyword evidence="8" id="KW-1185">Reference proteome</keyword>
<evidence type="ECO:0000256" key="2">
    <source>
        <dbReference type="ARBA" id="ARBA00022692"/>
    </source>
</evidence>
<protein>
    <recommendedName>
        <fullName evidence="9">G-protein coupled receptors family 2 profile 2 domain-containing protein</fullName>
    </recommendedName>
</protein>